<proteinExistence type="predicted"/>
<evidence type="ECO:0000313" key="2">
    <source>
        <dbReference type="Proteomes" id="UP000663881"/>
    </source>
</evidence>
<dbReference type="Proteomes" id="UP000663881">
    <property type="component" value="Unassembled WGS sequence"/>
</dbReference>
<name>A0A820JF37_9BILA</name>
<dbReference type="AlphaFoldDB" id="A0A820JF37"/>
<sequence length="48" mass="5150">VVDDAMVPTEFIQNDFNTGVIFAAARPSEVKVDCVGLIKFSFNGKTSA</sequence>
<reference evidence="1" key="1">
    <citation type="submission" date="2021-02" db="EMBL/GenBank/DDBJ databases">
        <authorList>
            <person name="Nowell W R."/>
        </authorList>
    </citation>
    <scope>NUCLEOTIDE SEQUENCE</scope>
</reference>
<feature type="non-terminal residue" evidence="1">
    <location>
        <position position="1"/>
    </location>
</feature>
<evidence type="ECO:0000313" key="1">
    <source>
        <dbReference type="EMBL" id="CAF4325102.1"/>
    </source>
</evidence>
<comment type="caution">
    <text evidence="1">The sequence shown here is derived from an EMBL/GenBank/DDBJ whole genome shotgun (WGS) entry which is preliminary data.</text>
</comment>
<organism evidence="1 2">
    <name type="scientific">Adineta steineri</name>
    <dbReference type="NCBI Taxonomy" id="433720"/>
    <lineage>
        <taxon>Eukaryota</taxon>
        <taxon>Metazoa</taxon>
        <taxon>Spiralia</taxon>
        <taxon>Gnathifera</taxon>
        <taxon>Rotifera</taxon>
        <taxon>Eurotatoria</taxon>
        <taxon>Bdelloidea</taxon>
        <taxon>Adinetida</taxon>
        <taxon>Adinetidae</taxon>
        <taxon>Adineta</taxon>
    </lineage>
</organism>
<accession>A0A820JF37</accession>
<gene>
    <name evidence="1" type="ORF">OKA104_LOCUS47463</name>
</gene>
<dbReference type="EMBL" id="CAJOAY010018862">
    <property type="protein sequence ID" value="CAF4325102.1"/>
    <property type="molecule type" value="Genomic_DNA"/>
</dbReference>
<protein>
    <submittedName>
        <fullName evidence="1">Uncharacterized protein</fullName>
    </submittedName>
</protein>